<protein>
    <submittedName>
        <fullName evidence="8">S9 family peptidase</fullName>
    </submittedName>
</protein>
<feature type="domain" description="Peptidase S9 prolyl oligopeptidase catalytic" evidence="6">
    <location>
        <begin position="498"/>
        <end position="711"/>
    </location>
</feature>
<evidence type="ECO:0000256" key="4">
    <source>
        <dbReference type="ARBA" id="ARBA00022825"/>
    </source>
</evidence>
<dbReference type="Pfam" id="PF02897">
    <property type="entry name" value="Peptidase_S9_N"/>
    <property type="match status" value="1"/>
</dbReference>
<dbReference type="EMBL" id="JACSQP010000003">
    <property type="protein sequence ID" value="MBD7957043.1"/>
    <property type="molecule type" value="Genomic_DNA"/>
</dbReference>
<reference evidence="8 9" key="1">
    <citation type="submission" date="2020-08" db="EMBL/GenBank/DDBJ databases">
        <title>A Genomic Blueprint of the Chicken Gut Microbiome.</title>
        <authorList>
            <person name="Gilroy R."/>
            <person name="Ravi A."/>
            <person name="Getino M."/>
            <person name="Pursley I."/>
            <person name="Horton D.L."/>
            <person name="Alikhan N.-F."/>
            <person name="Baker D."/>
            <person name="Gharbi K."/>
            <person name="Hall N."/>
            <person name="Watson M."/>
            <person name="Adriaenssens E.M."/>
            <person name="Foster-Nyarko E."/>
            <person name="Jarju S."/>
            <person name="Secka A."/>
            <person name="Antonio M."/>
            <person name="Oren A."/>
            <person name="Chaudhuri R."/>
            <person name="La Ragione R.M."/>
            <person name="Hildebrand F."/>
            <person name="Pallen M.J."/>
        </authorList>
    </citation>
    <scope>NUCLEOTIDE SEQUENCE [LARGE SCALE GENOMIC DNA]</scope>
    <source>
        <strain evidence="8 9">Sa4CUA7</strain>
    </source>
</reference>
<accession>A0ABR8S0N2</accession>
<evidence type="ECO:0000259" key="7">
    <source>
        <dbReference type="Pfam" id="PF02897"/>
    </source>
</evidence>
<dbReference type="PANTHER" id="PTHR11757">
    <property type="entry name" value="PROTEASE FAMILY S9A OLIGOPEPTIDASE"/>
    <property type="match status" value="1"/>
</dbReference>
<dbReference type="PANTHER" id="PTHR11757:SF19">
    <property type="entry name" value="PROLYL ENDOPEPTIDASE-LIKE"/>
    <property type="match status" value="1"/>
</dbReference>
<evidence type="ECO:0000259" key="6">
    <source>
        <dbReference type="Pfam" id="PF00326"/>
    </source>
</evidence>
<dbReference type="PRINTS" id="PR00862">
    <property type="entry name" value="PROLIGOPTASE"/>
</dbReference>
<evidence type="ECO:0000256" key="3">
    <source>
        <dbReference type="ARBA" id="ARBA00022801"/>
    </source>
</evidence>
<feature type="region of interest" description="Disordered" evidence="5">
    <location>
        <begin position="1"/>
        <end position="38"/>
    </location>
</feature>
<gene>
    <name evidence="8" type="ORF">H9651_05300</name>
</gene>
<comment type="similarity">
    <text evidence="1">Belongs to the peptidase S9A family.</text>
</comment>
<evidence type="ECO:0000313" key="9">
    <source>
        <dbReference type="Proteomes" id="UP000648352"/>
    </source>
</evidence>
<sequence length="719" mass="79418">MRVTATAQTPSSPAVPPVPPTAEKRPTSRTHHGDTVTDPYEWMREKDAAELTAHLEAENAYTEARTAHLAGLRERIFQEIKSRTLESDLSVPTRRGQWWYYGRTVEGSQYGIQCRAPLASPDDWTPPVLSPDVAVPGEQVLLDGNVEAAGEEFFSLGSFEVSNDGTTLLYGVDVAGDERYTIRVRDLVSGENLRDEIPETFAGATFSPDGRFIVYTTVDDAWRPDTVWLHELGTPVTDDVKLFHEPDERYWVGADFTHSDRFLMIEMGSSITSEEWLLDADDLRGTPRVVWPRRDGVEYSSEHAVVDGQDVLYILHNDKALDFELVRVAASDPAGARETVIAHEPGRRLLGLSTFRDWAVAGYRRDGLERLGMLDYATGAVSELAFDEPLYSVGLSGNPEWAPPMLRLGYGSFVTPGTVYDYVVATGELLLRKRQPVLGGYEVSDYAQERVWATAHDGTQVPVSLVWKRSFGAPAVDGPRPVHLYGYGSYEHSIDPGFSVARLSLLDRGVVFAVAHVRGGGEMGRQWYEDGKMLRKRNTFTDFVDAARHLVDAGYTTPDRLVAEGGSAGGLLMGAVANLAPELFGGILAGVPFVDALTTILDPSLPLTVIEWDEWGDPLHDAEVYAYMKSYTPYENVREGVTYPRILAVTSLNDTRVMYVEPAKWVARLREVGADALLKCELVAGHGGVSGRYNAWKERAFELAWILDVLGLADDAPAQ</sequence>
<keyword evidence="4" id="KW-0720">Serine protease</keyword>
<dbReference type="PROSITE" id="PS00708">
    <property type="entry name" value="PRO_ENDOPEP_SER"/>
    <property type="match status" value="1"/>
</dbReference>
<evidence type="ECO:0000256" key="1">
    <source>
        <dbReference type="ARBA" id="ARBA00005228"/>
    </source>
</evidence>
<dbReference type="InterPro" id="IPR051543">
    <property type="entry name" value="Serine_Peptidase_S9A"/>
</dbReference>
<comment type="caution">
    <text evidence="8">The sequence shown here is derived from an EMBL/GenBank/DDBJ whole genome shotgun (WGS) entry which is preliminary data.</text>
</comment>
<keyword evidence="3" id="KW-0378">Hydrolase</keyword>
<proteinExistence type="inferred from homology"/>
<feature type="compositionally biased region" description="Basic and acidic residues" evidence="5">
    <location>
        <begin position="22"/>
        <end position="38"/>
    </location>
</feature>
<dbReference type="Proteomes" id="UP000648352">
    <property type="component" value="Unassembled WGS sequence"/>
</dbReference>
<feature type="compositionally biased region" description="Low complexity" evidence="5">
    <location>
        <begin position="1"/>
        <end position="12"/>
    </location>
</feature>
<feature type="domain" description="Peptidase S9A N-terminal" evidence="7">
    <location>
        <begin position="19"/>
        <end position="433"/>
    </location>
</feature>
<dbReference type="SUPFAM" id="SSF50993">
    <property type="entry name" value="Peptidase/esterase 'gauge' domain"/>
    <property type="match status" value="1"/>
</dbReference>
<dbReference type="SUPFAM" id="SSF53474">
    <property type="entry name" value="alpha/beta-Hydrolases"/>
    <property type="match status" value="1"/>
</dbReference>
<keyword evidence="9" id="KW-1185">Reference proteome</keyword>
<dbReference type="Gene3D" id="2.130.10.120">
    <property type="entry name" value="Prolyl oligopeptidase, N-terminal domain"/>
    <property type="match status" value="1"/>
</dbReference>
<keyword evidence="2" id="KW-0645">Protease</keyword>
<name>A0ABR8S0N2_9MICO</name>
<dbReference type="Pfam" id="PF00326">
    <property type="entry name" value="Peptidase_S9"/>
    <property type="match status" value="1"/>
</dbReference>
<dbReference type="InterPro" id="IPR029058">
    <property type="entry name" value="AB_hydrolase_fold"/>
</dbReference>
<evidence type="ECO:0000256" key="2">
    <source>
        <dbReference type="ARBA" id="ARBA00022670"/>
    </source>
</evidence>
<evidence type="ECO:0000256" key="5">
    <source>
        <dbReference type="SAM" id="MobiDB-lite"/>
    </source>
</evidence>
<dbReference type="Gene3D" id="3.40.50.1820">
    <property type="entry name" value="alpha/beta hydrolase"/>
    <property type="match status" value="1"/>
</dbReference>
<dbReference type="InterPro" id="IPR023302">
    <property type="entry name" value="Pept_S9A_N"/>
</dbReference>
<dbReference type="InterPro" id="IPR002471">
    <property type="entry name" value="Pept_S9_AS"/>
</dbReference>
<organism evidence="8 9">
    <name type="scientific">Microbacterium pullorum</name>
    <dbReference type="NCBI Taxonomy" id="2762236"/>
    <lineage>
        <taxon>Bacteria</taxon>
        <taxon>Bacillati</taxon>
        <taxon>Actinomycetota</taxon>
        <taxon>Actinomycetes</taxon>
        <taxon>Micrococcales</taxon>
        <taxon>Microbacteriaceae</taxon>
        <taxon>Microbacterium</taxon>
    </lineage>
</organism>
<evidence type="ECO:0000313" key="8">
    <source>
        <dbReference type="EMBL" id="MBD7957043.1"/>
    </source>
</evidence>
<dbReference type="InterPro" id="IPR001375">
    <property type="entry name" value="Peptidase_S9_cat"/>
</dbReference>
<dbReference type="InterPro" id="IPR002470">
    <property type="entry name" value="Peptidase_S9A"/>
</dbReference>